<protein>
    <submittedName>
        <fullName evidence="1">Uncharacterized protein</fullName>
    </submittedName>
</protein>
<accession>A0ABP9NV10</accession>
<dbReference type="Proteomes" id="UP001499852">
    <property type="component" value="Unassembled WGS sequence"/>
</dbReference>
<comment type="caution">
    <text evidence="1">The sequence shown here is derived from an EMBL/GenBank/DDBJ whole genome shotgun (WGS) entry which is preliminary data.</text>
</comment>
<sequence>MGEGVTGHFPLEWVAPHSVGARERLFPPMAYENLQFTQKYGNMKFNAYLVGFTNDDSHPGHTPADRISA</sequence>
<organism evidence="1 2">
    <name type="scientific">Prosthecobacter algae</name>
    <dbReference type="NCBI Taxonomy" id="1144682"/>
    <lineage>
        <taxon>Bacteria</taxon>
        <taxon>Pseudomonadati</taxon>
        <taxon>Verrucomicrobiota</taxon>
        <taxon>Verrucomicrobiia</taxon>
        <taxon>Verrucomicrobiales</taxon>
        <taxon>Verrucomicrobiaceae</taxon>
        <taxon>Prosthecobacter</taxon>
    </lineage>
</organism>
<evidence type="ECO:0000313" key="2">
    <source>
        <dbReference type="Proteomes" id="UP001499852"/>
    </source>
</evidence>
<name>A0ABP9NV10_9BACT</name>
<gene>
    <name evidence="1" type="ORF">GCM10023213_07250</name>
</gene>
<evidence type="ECO:0000313" key="1">
    <source>
        <dbReference type="EMBL" id="GAA5134898.1"/>
    </source>
</evidence>
<keyword evidence="2" id="KW-1185">Reference proteome</keyword>
<proteinExistence type="predicted"/>
<reference evidence="2" key="1">
    <citation type="journal article" date="2019" name="Int. J. Syst. Evol. Microbiol.">
        <title>The Global Catalogue of Microorganisms (GCM) 10K type strain sequencing project: providing services to taxonomists for standard genome sequencing and annotation.</title>
        <authorList>
            <consortium name="The Broad Institute Genomics Platform"/>
            <consortium name="The Broad Institute Genome Sequencing Center for Infectious Disease"/>
            <person name="Wu L."/>
            <person name="Ma J."/>
        </authorList>
    </citation>
    <scope>NUCLEOTIDE SEQUENCE [LARGE SCALE GENOMIC DNA]</scope>
    <source>
        <strain evidence="2">JCM 18053</strain>
    </source>
</reference>
<dbReference type="EMBL" id="BAABIA010000002">
    <property type="protein sequence ID" value="GAA5134898.1"/>
    <property type="molecule type" value="Genomic_DNA"/>
</dbReference>